<dbReference type="PROSITE" id="PS50022">
    <property type="entry name" value="FA58C_3"/>
    <property type="match status" value="1"/>
</dbReference>
<dbReference type="EMBL" id="FWXT01000001">
    <property type="protein sequence ID" value="SMC58425.1"/>
    <property type="molecule type" value="Genomic_DNA"/>
</dbReference>
<dbReference type="Gene3D" id="2.60.120.260">
    <property type="entry name" value="Galactose-binding domain-like"/>
    <property type="match status" value="1"/>
</dbReference>
<dbReference type="InterPro" id="IPR000421">
    <property type="entry name" value="FA58C"/>
</dbReference>
<dbReference type="AlphaFoldDB" id="A0A1W2ACH2"/>
<proteinExistence type="predicted"/>
<feature type="domain" description="F5/8 type C" evidence="1">
    <location>
        <begin position="255"/>
        <end position="418"/>
    </location>
</feature>
<dbReference type="Proteomes" id="UP000192756">
    <property type="component" value="Unassembled WGS sequence"/>
</dbReference>
<keyword evidence="3" id="KW-1185">Reference proteome</keyword>
<evidence type="ECO:0000259" key="1">
    <source>
        <dbReference type="PROSITE" id="PS50022"/>
    </source>
</evidence>
<dbReference type="RefSeq" id="WP_084237556.1">
    <property type="nucleotide sequence ID" value="NZ_FWXT01000001.1"/>
</dbReference>
<dbReference type="OrthoDB" id="1043438at2"/>
<sequence>MYINSIIRNCLFLLLTGMLFVSCEKMDATYKEFLSGGQVVYNGKPEKLEAFSGNKRVKIKWYIISDPKITSAKIFWNNPGHVEGDPILPNQRAAGKDSVTITIKRGSGTDSIATFIDRLKEGIYTFSVYMYDDKGHASVKSEVIGDVYGDNYQNSITNRPLEMPQLNILNGKSDLYIPWYGVAQQAVRIDLIYTNTSGQVKTVQKKKIPNPVDVRRGTIWLDRDTLFNFKDAPGAKLRYRTAYLPEENAVDTFFTAYTDIGYKYYVPPTPPPVDQNLALSKKITTSSATGTTLTDGDRTNKTVWQPSSGERADLNVWFYVDLGAVVDFNSVQTYFVKDPAKITYYEILYTEAATIATDTKWKRAYIKFGAPETEDIFISANADNTALVNLKGRFVKINIGLRDEATNINVSEVEVYKKDRL</sequence>
<accession>A0A1W2ACH2</accession>
<name>A0A1W2ACH2_9SPHI</name>
<gene>
    <name evidence="2" type="ORF">SAMN04488524_1306</name>
</gene>
<dbReference type="InterPro" id="IPR008979">
    <property type="entry name" value="Galactose-bd-like_sf"/>
</dbReference>
<dbReference type="Pfam" id="PF00754">
    <property type="entry name" value="F5_F8_type_C"/>
    <property type="match status" value="1"/>
</dbReference>
<dbReference type="STRING" id="151894.SAMN04488524_1306"/>
<organism evidence="2 3">
    <name type="scientific">Pedobacter africanus</name>
    <dbReference type="NCBI Taxonomy" id="151894"/>
    <lineage>
        <taxon>Bacteria</taxon>
        <taxon>Pseudomonadati</taxon>
        <taxon>Bacteroidota</taxon>
        <taxon>Sphingobacteriia</taxon>
        <taxon>Sphingobacteriales</taxon>
        <taxon>Sphingobacteriaceae</taxon>
        <taxon>Pedobacter</taxon>
    </lineage>
</organism>
<evidence type="ECO:0000313" key="3">
    <source>
        <dbReference type="Proteomes" id="UP000192756"/>
    </source>
</evidence>
<dbReference type="SUPFAM" id="SSF49785">
    <property type="entry name" value="Galactose-binding domain-like"/>
    <property type="match status" value="1"/>
</dbReference>
<evidence type="ECO:0000313" key="2">
    <source>
        <dbReference type="EMBL" id="SMC58425.1"/>
    </source>
</evidence>
<reference evidence="3" key="1">
    <citation type="submission" date="2017-04" db="EMBL/GenBank/DDBJ databases">
        <authorList>
            <person name="Varghese N."/>
            <person name="Submissions S."/>
        </authorList>
    </citation>
    <scope>NUCLEOTIDE SEQUENCE [LARGE SCALE GENOMIC DNA]</scope>
    <source>
        <strain evidence="3">DSM 12126</strain>
    </source>
</reference>
<protein>
    <submittedName>
        <fullName evidence="2">F5/8 type C domain-containing protein</fullName>
    </submittedName>
</protein>
<dbReference type="Pfam" id="PF16389">
    <property type="entry name" value="DUF4998"/>
    <property type="match status" value="1"/>
</dbReference>